<dbReference type="SUPFAM" id="SSF46785">
    <property type="entry name" value="Winged helix' DNA-binding domain"/>
    <property type="match status" value="1"/>
</dbReference>
<evidence type="ECO:0000256" key="5">
    <source>
        <dbReference type="ARBA" id="ARBA00023015"/>
    </source>
</evidence>
<keyword evidence="4" id="KW-0663">Pyridoxal phosphate</keyword>
<dbReference type="GO" id="GO:0003677">
    <property type="term" value="F:DNA binding"/>
    <property type="evidence" value="ECO:0007669"/>
    <property type="project" value="UniProtKB-KW"/>
</dbReference>
<evidence type="ECO:0000259" key="8">
    <source>
        <dbReference type="PROSITE" id="PS50949"/>
    </source>
</evidence>
<evidence type="ECO:0000256" key="6">
    <source>
        <dbReference type="ARBA" id="ARBA00023125"/>
    </source>
</evidence>
<dbReference type="InterPro" id="IPR036388">
    <property type="entry name" value="WH-like_DNA-bd_sf"/>
</dbReference>
<evidence type="ECO:0000256" key="7">
    <source>
        <dbReference type="ARBA" id="ARBA00023163"/>
    </source>
</evidence>
<dbReference type="CDD" id="cd00609">
    <property type="entry name" value="AAT_like"/>
    <property type="match status" value="1"/>
</dbReference>
<dbReference type="CDD" id="cd07377">
    <property type="entry name" value="WHTH_GntR"/>
    <property type="match status" value="1"/>
</dbReference>
<feature type="domain" description="HTH gntR-type" evidence="8">
    <location>
        <begin position="15"/>
        <end position="83"/>
    </location>
</feature>
<keyword evidence="6" id="KW-0238">DNA-binding</keyword>
<keyword evidence="3 9" id="KW-0032">Aminotransferase</keyword>
<dbReference type="GO" id="GO:0003700">
    <property type="term" value="F:DNA-binding transcription factor activity"/>
    <property type="evidence" value="ECO:0007669"/>
    <property type="project" value="InterPro"/>
</dbReference>
<accession>A0A3D9IJG8</accession>
<dbReference type="Gene3D" id="1.10.10.10">
    <property type="entry name" value="Winged helix-like DNA-binding domain superfamily/Winged helix DNA-binding domain"/>
    <property type="match status" value="1"/>
</dbReference>
<keyword evidence="9" id="KW-0808">Transferase</keyword>
<gene>
    <name evidence="9" type="ORF">DFP95_105284</name>
</gene>
<comment type="cofactor">
    <cofactor evidence="1">
        <name>pyridoxal 5'-phosphate</name>
        <dbReference type="ChEBI" id="CHEBI:597326"/>
    </cofactor>
</comment>
<dbReference type="SUPFAM" id="SSF53383">
    <property type="entry name" value="PLP-dependent transferases"/>
    <property type="match status" value="1"/>
</dbReference>
<evidence type="ECO:0000313" key="10">
    <source>
        <dbReference type="Proteomes" id="UP000256869"/>
    </source>
</evidence>
<evidence type="ECO:0000256" key="1">
    <source>
        <dbReference type="ARBA" id="ARBA00001933"/>
    </source>
</evidence>
<evidence type="ECO:0000256" key="2">
    <source>
        <dbReference type="ARBA" id="ARBA00005384"/>
    </source>
</evidence>
<evidence type="ECO:0000256" key="4">
    <source>
        <dbReference type="ARBA" id="ARBA00022898"/>
    </source>
</evidence>
<dbReference type="Gene3D" id="3.40.640.10">
    <property type="entry name" value="Type I PLP-dependent aspartate aminotransferase-like (Major domain)"/>
    <property type="match status" value="1"/>
</dbReference>
<dbReference type="Pfam" id="PF00155">
    <property type="entry name" value="Aminotran_1_2"/>
    <property type="match status" value="1"/>
</dbReference>
<keyword evidence="5" id="KW-0805">Transcription regulation</keyword>
<dbReference type="PANTHER" id="PTHR46577">
    <property type="entry name" value="HTH-TYPE TRANSCRIPTIONAL REGULATORY PROTEIN GABR"/>
    <property type="match status" value="1"/>
</dbReference>
<keyword evidence="7" id="KW-0804">Transcription</keyword>
<dbReference type="SMART" id="SM00345">
    <property type="entry name" value="HTH_GNTR"/>
    <property type="match status" value="1"/>
</dbReference>
<comment type="similarity">
    <text evidence="2">In the C-terminal section; belongs to the class-I pyridoxal-phosphate-dependent aminotransferase family.</text>
</comment>
<dbReference type="PROSITE" id="PS50949">
    <property type="entry name" value="HTH_GNTR"/>
    <property type="match status" value="1"/>
</dbReference>
<comment type="caution">
    <text evidence="9">The sequence shown here is derived from an EMBL/GenBank/DDBJ whole genome shotgun (WGS) entry which is preliminary data.</text>
</comment>
<dbReference type="Pfam" id="PF00392">
    <property type="entry name" value="GntR"/>
    <property type="match status" value="1"/>
</dbReference>
<dbReference type="InterPro" id="IPR015424">
    <property type="entry name" value="PyrdxlP-dep_Trfase"/>
</dbReference>
<dbReference type="InterPro" id="IPR051446">
    <property type="entry name" value="HTH_trans_reg/aminotransferase"/>
</dbReference>
<dbReference type="Proteomes" id="UP000256869">
    <property type="component" value="Unassembled WGS sequence"/>
</dbReference>
<dbReference type="InterPro" id="IPR004839">
    <property type="entry name" value="Aminotransferase_I/II_large"/>
</dbReference>
<dbReference type="AlphaFoldDB" id="A0A3D9IJG8"/>
<dbReference type="GO" id="GO:0008483">
    <property type="term" value="F:transaminase activity"/>
    <property type="evidence" value="ECO:0007669"/>
    <property type="project" value="UniProtKB-KW"/>
</dbReference>
<evidence type="ECO:0000256" key="3">
    <source>
        <dbReference type="ARBA" id="ARBA00022576"/>
    </source>
</evidence>
<sequence length="480" mass="54720">MGILFDILLPDQNEQPLYQQLYIQIREQIRNGSIADGVRLPSVRSLQLQLNISKTPIETAYQMLTAEGYAVSRPRSGLYVANPHKPISAGFLDSESSKSPIKINPKPQEPTSVQHADFIDFDPTALDHASFSIRTWSKMLKEALENHSGMIGKYGNPLGEHGLRVMIADYLRNSRGVICSPEQIVIGVGMAYSIGILTKLLRDTRRIAFEEPGYSLVRDQFMLNDCEILPIPLTDKGISLTDLEASTAQMVYVTPSHQFPTGCTMPYPERERLLEWAIAKKAYIIEDDYDGEFRYVGKPIPSLQSLDSYGRVIYIGTFSKALTPALRMNYMVLPSQLIERLSNMTHELVYAPSRVEQWAMQSFIEQGHWYRHIRKVRNLYRKRHHHLIALIQEHLGNNVEITGQNAGLHIQLTVKKRQTSEQLVASAAEAGVKVYDFRKMWMEMNQYPVKYPKLYLGFAGLSPADMEIGIRLLRKAWFME</sequence>
<dbReference type="InterPro" id="IPR000524">
    <property type="entry name" value="Tscrpt_reg_HTH_GntR"/>
</dbReference>
<protein>
    <submittedName>
        <fullName evidence="9">GntR family transcriptional regulator/MocR family aminotransferase</fullName>
    </submittedName>
</protein>
<proteinExistence type="inferred from homology"/>
<evidence type="ECO:0000313" key="9">
    <source>
        <dbReference type="EMBL" id="RED61855.1"/>
    </source>
</evidence>
<keyword evidence="10" id="KW-1185">Reference proteome</keyword>
<dbReference type="GO" id="GO:0030170">
    <property type="term" value="F:pyridoxal phosphate binding"/>
    <property type="evidence" value="ECO:0007669"/>
    <property type="project" value="InterPro"/>
</dbReference>
<dbReference type="InterPro" id="IPR015421">
    <property type="entry name" value="PyrdxlP-dep_Trfase_major"/>
</dbReference>
<dbReference type="EMBL" id="QRDY01000005">
    <property type="protein sequence ID" value="RED61855.1"/>
    <property type="molecule type" value="Genomic_DNA"/>
</dbReference>
<name>A0A3D9IJG8_9BACL</name>
<dbReference type="PANTHER" id="PTHR46577:SF1">
    <property type="entry name" value="HTH-TYPE TRANSCRIPTIONAL REGULATORY PROTEIN GABR"/>
    <property type="match status" value="1"/>
</dbReference>
<dbReference type="InterPro" id="IPR036390">
    <property type="entry name" value="WH_DNA-bd_sf"/>
</dbReference>
<organism evidence="9 10">
    <name type="scientific">Cohnella lupini</name>
    <dbReference type="NCBI Taxonomy" id="1294267"/>
    <lineage>
        <taxon>Bacteria</taxon>
        <taxon>Bacillati</taxon>
        <taxon>Bacillota</taxon>
        <taxon>Bacilli</taxon>
        <taxon>Bacillales</taxon>
        <taxon>Paenibacillaceae</taxon>
        <taxon>Cohnella</taxon>
    </lineage>
</organism>
<reference evidence="9 10" key="1">
    <citation type="submission" date="2018-07" db="EMBL/GenBank/DDBJ databases">
        <title>Genomic Encyclopedia of Type Strains, Phase III (KMG-III): the genomes of soil and plant-associated and newly described type strains.</title>
        <authorList>
            <person name="Whitman W."/>
        </authorList>
    </citation>
    <scope>NUCLEOTIDE SEQUENCE [LARGE SCALE GENOMIC DNA]</scope>
    <source>
        <strain evidence="9 10">CECT 8236</strain>
    </source>
</reference>